<dbReference type="EMBL" id="HG992985">
    <property type="protein sequence ID" value="CAE7205301.1"/>
    <property type="molecule type" value="Genomic_DNA"/>
</dbReference>
<accession>A0A6S6WCU4</accession>
<protein>
    <submittedName>
        <fullName evidence="4">6-phosphogluconate dehydrogenase C-terminal domain protein</fullName>
    </submittedName>
</protein>
<reference evidence="4" key="1">
    <citation type="submission" date="2021-02" db="EMBL/GenBank/DDBJ databases">
        <authorList>
            <person name="Syme A R."/>
            <person name="Syme A R."/>
            <person name="Moolhuijzen P."/>
        </authorList>
    </citation>
    <scope>NUCLEOTIDE SEQUENCE</scope>
    <source>
        <strain evidence="4">W1-1</strain>
    </source>
</reference>
<dbReference type="PANTHER" id="PTHR43580:SF2">
    <property type="entry name" value="CYTOKINE-LIKE NUCLEAR FACTOR N-PAC"/>
    <property type="match status" value="1"/>
</dbReference>
<dbReference type="Proteomes" id="UP000472372">
    <property type="component" value="Chromosome 9"/>
</dbReference>
<evidence type="ECO:0000259" key="3">
    <source>
        <dbReference type="Pfam" id="PF09130"/>
    </source>
</evidence>
<organism evidence="4 5">
    <name type="scientific">Pyrenophora teres f. teres</name>
    <dbReference type="NCBI Taxonomy" id="97479"/>
    <lineage>
        <taxon>Eukaryota</taxon>
        <taxon>Fungi</taxon>
        <taxon>Dikarya</taxon>
        <taxon>Ascomycota</taxon>
        <taxon>Pezizomycotina</taxon>
        <taxon>Dothideomycetes</taxon>
        <taxon>Pleosporomycetidae</taxon>
        <taxon>Pleosporales</taxon>
        <taxon>Pleosporineae</taxon>
        <taxon>Pleosporaceae</taxon>
        <taxon>Pyrenophora</taxon>
    </lineage>
</organism>
<dbReference type="InterPro" id="IPR008927">
    <property type="entry name" value="6-PGluconate_DH-like_C_sf"/>
</dbReference>
<evidence type="ECO:0000256" key="1">
    <source>
        <dbReference type="ARBA" id="ARBA00007598"/>
    </source>
</evidence>
<gene>
    <name evidence="4" type="ORF">PTTW11_09281</name>
</gene>
<dbReference type="GO" id="GO:0050661">
    <property type="term" value="F:NADP binding"/>
    <property type="evidence" value="ECO:0007669"/>
    <property type="project" value="InterPro"/>
</dbReference>
<feature type="domain" description="6-phosphogluconate dehydrogenase NADP-binding" evidence="2">
    <location>
        <begin position="9"/>
        <end position="136"/>
    </location>
</feature>
<dbReference type="GO" id="GO:0031491">
    <property type="term" value="F:nucleosome binding"/>
    <property type="evidence" value="ECO:0007669"/>
    <property type="project" value="TreeGrafter"/>
</dbReference>
<dbReference type="Pfam" id="PF09130">
    <property type="entry name" value="DUF1932"/>
    <property type="match status" value="1"/>
</dbReference>
<dbReference type="Gene3D" id="3.40.50.720">
    <property type="entry name" value="NAD(P)-binding Rossmann-like Domain"/>
    <property type="match status" value="1"/>
</dbReference>
<dbReference type="SUPFAM" id="SSF48179">
    <property type="entry name" value="6-phosphogluconate dehydrogenase C-terminal domain-like"/>
    <property type="match status" value="1"/>
</dbReference>
<comment type="similarity">
    <text evidence="1">Belongs to the HIBADH-related family. NP60 subfamily.</text>
</comment>
<name>A0A6S6WCU4_9PLEO</name>
<sequence length="315" mass="33584">MPPLEEGTVAILSIGQMGLGIAKLLITHKYHVITNVRDRSAATKARALSAGIQLYDTDEDIVRDADYVLSIVPPRDAVATAKRVCAAWTGAERIQGRPLYYLDLNAISPETAKSIAGVFEPPEYNVQFIDGGIIGGPPIPPSEQHGGRWTKPGIPLSGPVSLENAGVLGAHLAEALNTKHIGPEIGTASGLKCCFAAISKGFTALALQSFSTASSLGVLEPLKEYMDLYNPNARQKAEKNIVGCTGKAYRWVEEMNQIGECFSTAGSWQDQACVFREIAGVFQGLADVVEEKGGEGMKDDEGVVEALGKKLRSKS</sequence>
<evidence type="ECO:0000313" key="4">
    <source>
        <dbReference type="EMBL" id="CAE7205301.1"/>
    </source>
</evidence>
<evidence type="ECO:0000313" key="5">
    <source>
        <dbReference type="Proteomes" id="UP000472372"/>
    </source>
</evidence>
<dbReference type="PANTHER" id="PTHR43580">
    <property type="entry name" value="OXIDOREDUCTASE GLYR1-RELATED"/>
    <property type="match status" value="1"/>
</dbReference>
<dbReference type="GO" id="GO:0140673">
    <property type="term" value="P:transcription elongation-coupled chromatin remodeling"/>
    <property type="evidence" value="ECO:0007669"/>
    <property type="project" value="TreeGrafter"/>
</dbReference>
<dbReference type="InterPro" id="IPR006115">
    <property type="entry name" value="6PGDH_NADP-bd"/>
</dbReference>
<proteinExistence type="inferred from homology"/>
<dbReference type="Pfam" id="PF03446">
    <property type="entry name" value="NAD_binding_2"/>
    <property type="match status" value="1"/>
</dbReference>
<dbReference type="InterPro" id="IPR036291">
    <property type="entry name" value="NAD(P)-bd_dom_sf"/>
</dbReference>
<dbReference type="GO" id="GO:0000785">
    <property type="term" value="C:chromatin"/>
    <property type="evidence" value="ECO:0007669"/>
    <property type="project" value="TreeGrafter"/>
</dbReference>
<evidence type="ECO:0000259" key="2">
    <source>
        <dbReference type="Pfam" id="PF03446"/>
    </source>
</evidence>
<dbReference type="AlphaFoldDB" id="A0A6S6WCU4"/>
<feature type="domain" description="Phosphogluconate dehydrogenase NAD-binding putative C-terminal" evidence="3">
    <location>
        <begin position="213"/>
        <end position="283"/>
    </location>
</feature>
<dbReference type="InterPro" id="IPR013328">
    <property type="entry name" value="6PGD_dom2"/>
</dbReference>
<dbReference type="InterPro" id="IPR051265">
    <property type="entry name" value="HIBADH-related_NP60_sf"/>
</dbReference>
<dbReference type="GO" id="GO:0003677">
    <property type="term" value="F:DNA binding"/>
    <property type="evidence" value="ECO:0007669"/>
    <property type="project" value="TreeGrafter"/>
</dbReference>
<dbReference type="InterPro" id="IPR015814">
    <property type="entry name" value="Pgluconate_DH_NAD-bd_C"/>
</dbReference>
<dbReference type="Gene3D" id="1.10.1040.10">
    <property type="entry name" value="N-(1-d-carboxylethyl)-l-norvaline Dehydrogenase, domain 2"/>
    <property type="match status" value="1"/>
</dbReference>
<dbReference type="SUPFAM" id="SSF51735">
    <property type="entry name" value="NAD(P)-binding Rossmann-fold domains"/>
    <property type="match status" value="1"/>
</dbReference>